<accession>A0A0A7RET9</accession>
<keyword evidence="11" id="KW-0282">Flagellum</keyword>
<feature type="domain" description="Flagellar basal-body/hook protein C-terminal" evidence="9">
    <location>
        <begin position="465"/>
        <end position="503"/>
    </location>
</feature>
<evidence type="ECO:0000256" key="3">
    <source>
        <dbReference type="ARBA" id="ARBA00009677"/>
    </source>
</evidence>
<dbReference type="PANTHER" id="PTHR30033:SF1">
    <property type="entry name" value="FLAGELLAR HOOK-ASSOCIATED PROTEIN 1"/>
    <property type="match status" value="1"/>
</dbReference>
<proteinExistence type="inferred from homology"/>
<dbReference type="Pfam" id="PF00460">
    <property type="entry name" value="Flg_bb_rod"/>
    <property type="match status" value="1"/>
</dbReference>
<evidence type="ECO:0000256" key="7">
    <source>
        <dbReference type="RuleBase" id="RU362065"/>
    </source>
</evidence>
<evidence type="ECO:0000313" key="11">
    <source>
        <dbReference type="EMBL" id="AJA33737.1"/>
    </source>
</evidence>
<gene>
    <name evidence="7 11" type="primary">flgK</name>
</gene>
<evidence type="ECO:0000256" key="6">
    <source>
        <dbReference type="ARBA" id="ARBA00023143"/>
    </source>
</evidence>
<evidence type="ECO:0000259" key="10">
    <source>
        <dbReference type="Pfam" id="PF22638"/>
    </source>
</evidence>
<comment type="subcellular location">
    <subcellularLocation>
        <location evidence="1 7">Bacterial flagellum</location>
    </subcellularLocation>
    <subcellularLocation>
        <location evidence="2 7">Secreted</location>
    </subcellularLocation>
</comment>
<dbReference type="InterPro" id="IPR053927">
    <property type="entry name" value="FlgK_helical"/>
</dbReference>
<keyword evidence="5 7" id="KW-0964">Secreted</keyword>
<feature type="domain" description="Flagellar hook-associated protein FlgK helical" evidence="10">
    <location>
        <begin position="96"/>
        <end position="339"/>
    </location>
</feature>
<organism evidence="11">
    <name type="scientific">Liquorilactobacillus aquaticus</name>
    <dbReference type="NCBI Taxonomy" id="392566"/>
    <lineage>
        <taxon>Bacteria</taxon>
        <taxon>Bacillati</taxon>
        <taxon>Bacillota</taxon>
        <taxon>Bacilli</taxon>
        <taxon>Lactobacillales</taxon>
        <taxon>Lactobacillaceae</taxon>
        <taxon>Liquorilactobacillus</taxon>
    </lineage>
</organism>
<dbReference type="InterPro" id="IPR002371">
    <property type="entry name" value="FlgK"/>
</dbReference>
<evidence type="ECO:0000256" key="5">
    <source>
        <dbReference type="ARBA" id="ARBA00022525"/>
    </source>
</evidence>
<dbReference type="Pfam" id="PF22638">
    <property type="entry name" value="FlgK_D1"/>
    <property type="match status" value="1"/>
</dbReference>
<keyword evidence="11" id="KW-0969">Cilium</keyword>
<dbReference type="GO" id="GO:0044780">
    <property type="term" value="P:bacterial-type flagellum assembly"/>
    <property type="evidence" value="ECO:0007669"/>
    <property type="project" value="InterPro"/>
</dbReference>
<dbReference type="SUPFAM" id="SSF64518">
    <property type="entry name" value="Phase 1 flagellin"/>
    <property type="match status" value="1"/>
</dbReference>
<evidence type="ECO:0000259" key="8">
    <source>
        <dbReference type="Pfam" id="PF00460"/>
    </source>
</evidence>
<reference evidence="11" key="1">
    <citation type="journal article" date="2014" name="Appl. Environ. Microbiol.">
        <title>Detection and genomic characterization of motility in Lactobacillus curvatus: confirmation of motility in a species outside the Lactobacillus salivarius clade.</title>
        <authorList>
            <person name="Cousin F.J."/>
            <person name="Lynch S.M."/>
            <person name="Harris H.M."/>
            <person name="McCann A."/>
            <person name="Lynch D.B."/>
            <person name="Neville B.A."/>
            <person name="Irisawa T."/>
            <person name="Okada S."/>
            <person name="Endo A."/>
            <person name="O'Toole P.W."/>
        </authorList>
    </citation>
    <scope>NUCLEOTIDE SEQUENCE</scope>
    <source>
        <strain evidence="11">DSM 21051</strain>
    </source>
</reference>
<sequence>MVGLFGTLGTATSGMGANQIALQTSSHNIANTNTDGYSRQRVDMKTTTPYNMAGVGMIGTGVEATGVERVVNDFVRSQIRDANSQYQFYNEKSDVLGQLEDTLNEPSDSGVVSQLSSLSDSWTQLSKNPEMGTSKATVVETASSFADTVRGMADKVSQLKADTTQNIAKTALDFNEKVKQLQSLNSQVYNLSSSGDTPNDLLDTRDTLLKDISSLANVTTSLDKYGRASIQLSGQTILNGDERNTLSVVVGNQDGQAQVAKDGDTTAGTQTLSEDYAAGTILLTKSDADANTAYTKLDVSSGSLGGLQASVNEIQTHLQELNDFAATVAKTTNMVFTDGKQSTSGFFSIGDDSENYAANLKVDSTIAANPSLIPAGTTTAAGDGSRALAIANLNNLKLNYPLSDSDLASYDATSMTFTQKDGGSSFADAFNNIVTKNGISKQQADNTSSAQLSLLNQLEYKNESASGVSINEEMSDVIRFQQGFQANARIISVVSEMLDTLINRTGV</sequence>
<protein>
    <recommendedName>
        <fullName evidence="4 7">Flagellar hook-associated protein 1</fullName>
        <shortName evidence="7">HAP1</shortName>
    </recommendedName>
</protein>
<name>A0A0A7RET9_9LACO</name>
<dbReference type="AlphaFoldDB" id="A0A0A7RET9"/>
<evidence type="ECO:0000256" key="2">
    <source>
        <dbReference type="ARBA" id="ARBA00004613"/>
    </source>
</evidence>
<dbReference type="GO" id="GO:0009424">
    <property type="term" value="C:bacterial-type flagellum hook"/>
    <property type="evidence" value="ECO:0007669"/>
    <property type="project" value="UniProtKB-UniRule"/>
</dbReference>
<dbReference type="NCBIfam" id="TIGR02492">
    <property type="entry name" value="flgK_ends"/>
    <property type="match status" value="1"/>
</dbReference>
<dbReference type="PRINTS" id="PR01005">
    <property type="entry name" value="FLGHOOKAP1"/>
</dbReference>
<dbReference type="Pfam" id="PF06429">
    <property type="entry name" value="Flg_bbr_C"/>
    <property type="match status" value="1"/>
</dbReference>
<feature type="domain" description="Flagellar basal body rod protein N-terminal" evidence="8">
    <location>
        <begin position="10"/>
        <end position="37"/>
    </location>
</feature>
<dbReference type="GO" id="GO:0005198">
    <property type="term" value="F:structural molecule activity"/>
    <property type="evidence" value="ECO:0007669"/>
    <property type="project" value="UniProtKB-UniRule"/>
</dbReference>
<keyword evidence="11" id="KW-0966">Cell projection</keyword>
<comment type="similarity">
    <text evidence="3 7">Belongs to the flagella basal body rod proteins family.</text>
</comment>
<dbReference type="InterPro" id="IPR010930">
    <property type="entry name" value="Flg_bb/hook_C_dom"/>
</dbReference>
<evidence type="ECO:0000256" key="4">
    <source>
        <dbReference type="ARBA" id="ARBA00016244"/>
    </source>
</evidence>
<evidence type="ECO:0000259" key="9">
    <source>
        <dbReference type="Pfam" id="PF06429"/>
    </source>
</evidence>
<dbReference type="GO" id="GO:0005576">
    <property type="term" value="C:extracellular region"/>
    <property type="evidence" value="ECO:0007669"/>
    <property type="project" value="UniProtKB-SubCell"/>
</dbReference>
<dbReference type="PANTHER" id="PTHR30033">
    <property type="entry name" value="FLAGELLAR HOOK-ASSOCIATED PROTEIN 1"/>
    <property type="match status" value="1"/>
</dbReference>
<dbReference type="InterPro" id="IPR001444">
    <property type="entry name" value="Flag_bb_rod_N"/>
</dbReference>
<keyword evidence="6 7" id="KW-0975">Bacterial flagellum</keyword>
<evidence type="ECO:0000256" key="1">
    <source>
        <dbReference type="ARBA" id="ARBA00004365"/>
    </source>
</evidence>
<dbReference type="EMBL" id="KM886860">
    <property type="protein sequence ID" value="AJA33737.1"/>
    <property type="molecule type" value="Genomic_DNA"/>
</dbReference>